<evidence type="ECO:0008006" key="4">
    <source>
        <dbReference type="Google" id="ProtNLM"/>
    </source>
</evidence>
<keyword evidence="1" id="KW-1133">Transmembrane helix</keyword>
<evidence type="ECO:0000313" key="3">
    <source>
        <dbReference type="Proteomes" id="UP001500552"/>
    </source>
</evidence>
<dbReference type="Pfam" id="PF15071">
    <property type="entry name" value="TMEM220"/>
    <property type="match status" value="1"/>
</dbReference>
<keyword evidence="1" id="KW-0812">Transmembrane</keyword>
<protein>
    <recommendedName>
        <fullName evidence="4">Transmembrane family 220, helix</fullName>
    </recommendedName>
</protein>
<dbReference type="InterPro" id="IPR029377">
    <property type="entry name" value="TMEM220"/>
</dbReference>
<feature type="transmembrane region" description="Helical" evidence="1">
    <location>
        <begin position="99"/>
        <end position="115"/>
    </location>
</feature>
<accession>A0ABP8LWT6</accession>
<organism evidence="2 3">
    <name type="scientific">Pontibacter saemangeumensis</name>
    <dbReference type="NCBI Taxonomy" id="1084525"/>
    <lineage>
        <taxon>Bacteria</taxon>
        <taxon>Pseudomonadati</taxon>
        <taxon>Bacteroidota</taxon>
        <taxon>Cytophagia</taxon>
        <taxon>Cytophagales</taxon>
        <taxon>Hymenobacteraceae</taxon>
        <taxon>Pontibacter</taxon>
    </lineage>
</organism>
<name>A0ABP8LWT6_9BACT</name>
<comment type="caution">
    <text evidence="2">The sequence shown here is derived from an EMBL/GenBank/DDBJ whole genome shotgun (WGS) entry which is preliminary data.</text>
</comment>
<feature type="transmembrane region" description="Helical" evidence="1">
    <location>
        <begin position="29"/>
        <end position="47"/>
    </location>
</feature>
<evidence type="ECO:0000256" key="1">
    <source>
        <dbReference type="SAM" id="Phobius"/>
    </source>
</evidence>
<feature type="transmembrane region" description="Helical" evidence="1">
    <location>
        <begin position="54"/>
        <end position="71"/>
    </location>
</feature>
<gene>
    <name evidence="2" type="ORF">GCM10023188_33040</name>
</gene>
<reference evidence="3" key="1">
    <citation type="journal article" date="2019" name="Int. J. Syst. Evol. Microbiol.">
        <title>The Global Catalogue of Microorganisms (GCM) 10K type strain sequencing project: providing services to taxonomists for standard genome sequencing and annotation.</title>
        <authorList>
            <consortium name="The Broad Institute Genomics Platform"/>
            <consortium name="The Broad Institute Genome Sequencing Center for Infectious Disease"/>
            <person name="Wu L."/>
            <person name="Ma J."/>
        </authorList>
    </citation>
    <scope>NUCLEOTIDE SEQUENCE [LARGE SCALE GENOMIC DNA]</scope>
    <source>
        <strain evidence="3">JCM 17926</strain>
    </source>
</reference>
<evidence type="ECO:0000313" key="2">
    <source>
        <dbReference type="EMBL" id="GAA4438097.1"/>
    </source>
</evidence>
<keyword evidence="3" id="KW-1185">Reference proteome</keyword>
<sequence length="129" mass="14178">MLLKKILGVVFGLLFLSFAVFQYNDPDALLWITIYLIAAALSVAAGFGKVSNTILLVACIVYALGVIYWWPEQYEGVGDSMRDPTTGYLLKNVEEGRESLGLALCSFAMGCFLLLSRFGRRSKPVDTAL</sequence>
<dbReference type="RefSeq" id="WP_345160634.1">
    <property type="nucleotide sequence ID" value="NZ_BAABHC010000016.1"/>
</dbReference>
<dbReference type="EMBL" id="BAABHC010000016">
    <property type="protein sequence ID" value="GAA4438097.1"/>
    <property type="molecule type" value="Genomic_DNA"/>
</dbReference>
<proteinExistence type="predicted"/>
<dbReference type="Proteomes" id="UP001500552">
    <property type="component" value="Unassembled WGS sequence"/>
</dbReference>
<keyword evidence="1" id="KW-0472">Membrane</keyword>